<dbReference type="Proteomes" id="UP000298652">
    <property type="component" value="Chromosome 1"/>
</dbReference>
<dbReference type="GO" id="GO:0004857">
    <property type="term" value="F:enzyme inhibitor activity"/>
    <property type="evidence" value="ECO:0007669"/>
    <property type="project" value="InterPro"/>
</dbReference>
<keyword evidence="2" id="KW-1015">Disulfide bond</keyword>
<dbReference type="InterPro" id="IPR035513">
    <property type="entry name" value="Invertase/methylesterase_inhib"/>
</dbReference>
<name>A0A4V6DFK0_SETVI</name>
<evidence type="ECO:0000313" key="5">
    <source>
        <dbReference type="EMBL" id="TKW39546.1"/>
    </source>
</evidence>
<protein>
    <recommendedName>
        <fullName evidence="4">Pectinesterase inhibitor domain-containing protein</fullName>
    </recommendedName>
</protein>
<feature type="domain" description="Pectinesterase inhibitor" evidence="4">
    <location>
        <begin position="67"/>
        <end position="224"/>
    </location>
</feature>
<dbReference type="InterPro" id="IPR006501">
    <property type="entry name" value="Pectinesterase_inhib_dom"/>
</dbReference>
<proteinExistence type="inferred from homology"/>
<gene>
    <name evidence="5" type="ORF">SEVIR_1G186000v2</name>
</gene>
<evidence type="ECO:0000259" key="4">
    <source>
        <dbReference type="SMART" id="SM00856"/>
    </source>
</evidence>
<dbReference type="SUPFAM" id="SSF101148">
    <property type="entry name" value="Plant invertase/pectin methylesterase inhibitor"/>
    <property type="match status" value="1"/>
</dbReference>
<dbReference type="SMART" id="SM00856">
    <property type="entry name" value="PMEI"/>
    <property type="match status" value="1"/>
</dbReference>
<dbReference type="NCBIfam" id="TIGR01614">
    <property type="entry name" value="PME_inhib"/>
    <property type="match status" value="1"/>
</dbReference>
<dbReference type="Gene3D" id="1.20.140.40">
    <property type="entry name" value="Invertase/pectin methylesterase inhibitor family protein"/>
    <property type="match status" value="1"/>
</dbReference>
<accession>A0A4V6DFK0</accession>
<dbReference type="InterPro" id="IPR034088">
    <property type="entry name" value="Pla_a_1-like"/>
</dbReference>
<dbReference type="CDD" id="cd15795">
    <property type="entry name" value="PMEI-Pla_a_1_like"/>
    <property type="match status" value="1"/>
</dbReference>
<dbReference type="OMA" id="MECPKRI"/>
<evidence type="ECO:0000256" key="1">
    <source>
        <dbReference type="ARBA" id="ARBA00022729"/>
    </source>
</evidence>
<dbReference type="EMBL" id="CM016552">
    <property type="protein sequence ID" value="TKW39546.1"/>
    <property type="molecule type" value="Genomic_DNA"/>
</dbReference>
<keyword evidence="6" id="KW-1185">Reference proteome</keyword>
<dbReference type="AlphaFoldDB" id="A0A4V6DFK0"/>
<dbReference type="PANTHER" id="PTHR35357">
    <property type="entry name" value="OS02G0537100 PROTEIN"/>
    <property type="match status" value="1"/>
</dbReference>
<keyword evidence="1" id="KW-0732">Signal</keyword>
<evidence type="ECO:0000256" key="2">
    <source>
        <dbReference type="ARBA" id="ARBA00023157"/>
    </source>
</evidence>
<evidence type="ECO:0000256" key="3">
    <source>
        <dbReference type="ARBA" id="ARBA00038471"/>
    </source>
</evidence>
<evidence type="ECO:0000313" key="6">
    <source>
        <dbReference type="Proteomes" id="UP000298652"/>
    </source>
</evidence>
<dbReference type="PANTHER" id="PTHR35357:SF9">
    <property type="entry name" value="PECTINESTERASE INHIBITOR DOMAIN-CONTAINING PROTEIN"/>
    <property type="match status" value="1"/>
</dbReference>
<organism evidence="5 6">
    <name type="scientific">Setaria viridis</name>
    <name type="common">Green bristlegrass</name>
    <name type="synonym">Setaria italica subsp. viridis</name>
    <dbReference type="NCBI Taxonomy" id="4556"/>
    <lineage>
        <taxon>Eukaryota</taxon>
        <taxon>Viridiplantae</taxon>
        <taxon>Streptophyta</taxon>
        <taxon>Embryophyta</taxon>
        <taxon>Tracheophyta</taxon>
        <taxon>Spermatophyta</taxon>
        <taxon>Magnoliopsida</taxon>
        <taxon>Liliopsida</taxon>
        <taxon>Poales</taxon>
        <taxon>Poaceae</taxon>
        <taxon>PACMAD clade</taxon>
        <taxon>Panicoideae</taxon>
        <taxon>Panicodae</taxon>
        <taxon>Paniceae</taxon>
        <taxon>Cenchrinae</taxon>
        <taxon>Setaria</taxon>
    </lineage>
</organism>
<dbReference type="Pfam" id="PF04043">
    <property type="entry name" value="PMEI"/>
    <property type="match status" value="1"/>
</dbReference>
<sequence length="229" mass="23856">MECPKRISMNCTTLRTDATSSNHHHQTAIHQRINAAALCPEATHRSMMNPSKSLLLAAVALAATLLAADATVETTCRAAAGVDARVDYGFCVSELSRHRDSPGADAWGLAKVAANLGVNNAGGAVRDAEALLAGPPGKGAGDDAKRRAALGQCRRLYFDMELAFAGAYDDINARDYAAGKEMAAAAAALARRCDDVFAEAGIPSSPLARRGEYAGQIGVVCTAITDLIK</sequence>
<comment type="similarity">
    <text evidence="3">Belongs to the PMEI family.</text>
</comment>
<dbReference type="Gramene" id="TKW39546">
    <property type="protein sequence ID" value="TKW39546"/>
    <property type="gene ID" value="SEVIR_1G186000v2"/>
</dbReference>
<reference evidence="5" key="1">
    <citation type="submission" date="2019-03" db="EMBL/GenBank/DDBJ databases">
        <title>WGS assembly of Setaria viridis.</title>
        <authorList>
            <person name="Huang P."/>
            <person name="Jenkins J."/>
            <person name="Grimwood J."/>
            <person name="Barry K."/>
            <person name="Healey A."/>
            <person name="Mamidi S."/>
            <person name="Sreedasyam A."/>
            <person name="Shu S."/>
            <person name="Feldman M."/>
            <person name="Wu J."/>
            <person name="Yu Y."/>
            <person name="Chen C."/>
            <person name="Johnson J."/>
            <person name="Rokhsar D."/>
            <person name="Baxter I."/>
            <person name="Schmutz J."/>
            <person name="Brutnell T."/>
            <person name="Kellogg E."/>
        </authorList>
    </citation>
    <scope>NUCLEOTIDE SEQUENCE [LARGE SCALE GENOMIC DNA]</scope>
</reference>